<dbReference type="InterPro" id="IPR047204">
    <property type="entry name" value="RMP1_RBD"/>
</dbReference>
<dbReference type="AlphaFoldDB" id="J3PJT7"/>
<keyword evidence="5" id="KW-1185">Reference proteome</keyword>
<dbReference type="OrthoDB" id="5414547at2759"/>
<reference evidence="4" key="5">
    <citation type="submission" date="2018-04" db="UniProtKB">
        <authorList>
            <consortium name="EnsemblFungi"/>
        </authorList>
    </citation>
    <scope>IDENTIFICATION</scope>
    <source>
        <strain evidence="4">R3-111a-1</strain>
    </source>
</reference>
<evidence type="ECO:0000259" key="2">
    <source>
        <dbReference type="Pfam" id="PF20945"/>
    </source>
</evidence>
<dbReference type="PANTHER" id="PTHR37792">
    <property type="entry name" value="RIBONUCLEASE MRP PROTEIN SUBUNIT RMP1"/>
    <property type="match status" value="1"/>
</dbReference>
<dbReference type="Pfam" id="PF20945">
    <property type="entry name" value="RMP1"/>
    <property type="match status" value="2"/>
</dbReference>
<dbReference type="STRING" id="644352.J3PJT7"/>
<evidence type="ECO:0000313" key="3">
    <source>
        <dbReference type="EMBL" id="EJT68650.1"/>
    </source>
</evidence>
<dbReference type="PANTHER" id="PTHR37792:SF1">
    <property type="entry name" value="RIBONUCLEASE MRP PROTEIN SUBUNIT RMP1"/>
    <property type="match status" value="1"/>
</dbReference>
<dbReference type="InterPro" id="IPR047205">
    <property type="entry name" value="RMP1"/>
</dbReference>
<accession>J3PJT7</accession>
<dbReference type="GO" id="GO:0000466">
    <property type="term" value="P:maturation of 5.8S rRNA from tricistronic rRNA transcript (SSU-rRNA, 5.8S rRNA, LSU-rRNA)"/>
    <property type="evidence" value="ECO:0007669"/>
    <property type="project" value="TreeGrafter"/>
</dbReference>
<evidence type="ECO:0000313" key="5">
    <source>
        <dbReference type="Proteomes" id="UP000006039"/>
    </source>
</evidence>
<evidence type="ECO:0000313" key="4">
    <source>
        <dbReference type="EnsemblFungi" id="EJT68650"/>
    </source>
</evidence>
<dbReference type="GeneID" id="20354235"/>
<feature type="domain" description="RNase MRP protein 1 RNA binding" evidence="2">
    <location>
        <begin position="28"/>
        <end position="61"/>
    </location>
</feature>
<protein>
    <recommendedName>
        <fullName evidence="2">RNase MRP protein 1 RNA binding domain-containing protein</fullName>
    </recommendedName>
</protein>
<dbReference type="VEuPathDB" id="FungiDB:GGTG_13777"/>
<reference evidence="3" key="2">
    <citation type="submission" date="2010-07" db="EMBL/GenBank/DDBJ databases">
        <authorList>
            <consortium name="The Broad Institute Genome Sequencing Platform"/>
            <consortium name="Broad Institute Genome Sequencing Center for Infectious Disease"/>
            <person name="Ma L.-J."/>
            <person name="Dead R."/>
            <person name="Young S."/>
            <person name="Zeng Q."/>
            <person name="Koehrsen M."/>
            <person name="Alvarado L."/>
            <person name="Berlin A."/>
            <person name="Chapman S.B."/>
            <person name="Chen Z."/>
            <person name="Freedman E."/>
            <person name="Gellesch M."/>
            <person name="Goldberg J."/>
            <person name="Griggs A."/>
            <person name="Gujja S."/>
            <person name="Heilman E.R."/>
            <person name="Heiman D."/>
            <person name="Hepburn T."/>
            <person name="Howarth C."/>
            <person name="Jen D."/>
            <person name="Larson L."/>
            <person name="Mehta T."/>
            <person name="Neiman D."/>
            <person name="Pearson M."/>
            <person name="Roberts A."/>
            <person name="Saif S."/>
            <person name="Shea T."/>
            <person name="Shenoy N."/>
            <person name="Sisk P."/>
            <person name="Stolte C."/>
            <person name="Sykes S."/>
            <person name="Walk T."/>
            <person name="White J."/>
            <person name="Yandava C."/>
            <person name="Haas B."/>
            <person name="Nusbaum C."/>
            <person name="Birren B."/>
        </authorList>
    </citation>
    <scope>NUCLEOTIDE SEQUENCE</scope>
    <source>
        <strain evidence="3">R3-111a-1</strain>
    </source>
</reference>
<name>J3PJT7_GAET3</name>
<sequence>MTTDSTNRASPLARLEQARQLLATAREILDRFNYKHKNQHRLSKWWAAFDTLRRHLAKLERDEITPAVGALELAARRSAARGSGGGGSKRPRDPAAAVDVAVMPPGVGAKSKWMRDYLIPRAYPSFTQLAADNQFAHLGLLLLGVLAQVHDLVSLILPPRIEEDDAEGVKCAAASPLRIEARPVPAVGTAALVPAVASSNPDDLGVAVSRDDVAPAKRDVRSRSEDACARLNGKKREKQTSTKPTLSEEASPGPDEVTRPVREAPLGPSAAKPKVKKKARSDDAKEEKKKKKRKKGDEFDDLFSSLM</sequence>
<dbReference type="Proteomes" id="UP000006039">
    <property type="component" value="Unassembled WGS sequence"/>
</dbReference>
<organism evidence="3">
    <name type="scientific">Gaeumannomyces tritici (strain R3-111a-1)</name>
    <name type="common">Wheat and barley take-all root rot fungus</name>
    <name type="synonym">Gaeumannomyces graminis var. tritici</name>
    <dbReference type="NCBI Taxonomy" id="644352"/>
    <lineage>
        <taxon>Eukaryota</taxon>
        <taxon>Fungi</taxon>
        <taxon>Dikarya</taxon>
        <taxon>Ascomycota</taxon>
        <taxon>Pezizomycotina</taxon>
        <taxon>Sordariomycetes</taxon>
        <taxon>Sordariomycetidae</taxon>
        <taxon>Magnaporthales</taxon>
        <taxon>Magnaporthaceae</taxon>
        <taxon>Gaeumannomyces</taxon>
    </lineage>
</organism>
<dbReference type="eggNOG" id="ENOG502S2QW">
    <property type="taxonomic scope" value="Eukaryota"/>
</dbReference>
<dbReference type="HOGENOM" id="CLU_031977_0_0_1"/>
<evidence type="ECO:0000256" key="1">
    <source>
        <dbReference type="SAM" id="MobiDB-lite"/>
    </source>
</evidence>
<dbReference type="GO" id="GO:0042134">
    <property type="term" value="F:rRNA primary transcript binding"/>
    <property type="evidence" value="ECO:0007669"/>
    <property type="project" value="InterPro"/>
</dbReference>
<dbReference type="GO" id="GO:0000172">
    <property type="term" value="C:ribonuclease MRP complex"/>
    <property type="evidence" value="ECO:0007669"/>
    <property type="project" value="InterPro"/>
</dbReference>
<gene>
    <name evidence="4" type="primary">20354235</name>
    <name evidence="3" type="ORF">GGTG_13777</name>
</gene>
<reference evidence="4" key="4">
    <citation type="journal article" date="2015" name="G3 (Bethesda)">
        <title>Genome sequences of three phytopathogenic species of the Magnaporthaceae family of fungi.</title>
        <authorList>
            <person name="Okagaki L.H."/>
            <person name="Nunes C.C."/>
            <person name="Sailsbery J."/>
            <person name="Clay B."/>
            <person name="Brown D."/>
            <person name="John T."/>
            <person name="Oh Y."/>
            <person name="Young N."/>
            <person name="Fitzgerald M."/>
            <person name="Haas B.J."/>
            <person name="Zeng Q."/>
            <person name="Young S."/>
            <person name="Adiconis X."/>
            <person name="Fan L."/>
            <person name="Levin J.Z."/>
            <person name="Mitchell T.K."/>
            <person name="Okubara P.A."/>
            <person name="Farman M.L."/>
            <person name="Kohn L.M."/>
            <person name="Birren B."/>
            <person name="Ma L.-J."/>
            <person name="Dean R.A."/>
        </authorList>
    </citation>
    <scope>NUCLEOTIDE SEQUENCE</scope>
    <source>
        <strain evidence="4">R3-111a-1</strain>
    </source>
</reference>
<proteinExistence type="predicted"/>
<reference evidence="3" key="3">
    <citation type="submission" date="2010-09" db="EMBL/GenBank/DDBJ databases">
        <title>Annotation of Gaeumannomyces graminis var. tritici R3-111a-1.</title>
        <authorList>
            <consortium name="The Broad Institute Genome Sequencing Platform"/>
            <person name="Ma L.-J."/>
            <person name="Dead R."/>
            <person name="Young S.K."/>
            <person name="Zeng Q."/>
            <person name="Gargeya S."/>
            <person name="Fitzgerald M."/>
            <person name="Haas B."/>
            <person name="Abouelleil A."/>
            <person name="Alvarado L."/>
            <person name="Arachchi H.M."/>
            <person name="Berlin A."/>
            <person name="Brown A."/>
            <person name="Chapman S.B."/>
            <person name="Chen Z."/>
            <person name="Dunbar C."/>
            <person name="Freedman E."/>
            <person name="Gearin G."/>
            <person name="Gellesch M."/>
            <person name="Goldberg J."/>
            <person name="Griggs A."/>
            <person name="Gujja S."/>
            <person name="Heiman D."/>
            <person name="Howarth C."/>
            <person name="Larson L."/>
            <person name="Lui A."/>
            <person name="MacDonald P.J.P."/>
            <person name="Mehta T."/>
            <person name="Montmayeur A."/>
            <person name="Murphy C."/>
            <person name="Neiman D."/>
            <person name="Pearson M."/>
            <person name="Priest M."/>
            <person name="Roberts A."/>
            <person name="Saif S."/>
            <person name="Shea T."/>
            <person name="Shenoy N."/>
            <person name="Sisk P."/>
            <person name="Stolte C."/>
            <person name="Sykes S."/>
            <person name="Yandava C."/>
            <person name="Wortman J."/>
            <person name="Nusbaum C."/>
            <person name="Birren B."/>
        </authorList>
    </citation>
    <scope>NUCLEOTIDE SEQUENCE</scope>
    <source>
        <strain evidence="3">R3-111a-1</strain>
    </source>
</reference>
<dbReference type="EnsemblFungi" id="EJT68650">
    <property type="protein sequence ID" value="EJT68650"/>
    <property type="gene ID" value="GGTG_13777"/>
</dbReference>
<dbReference type="CDD" id="cd22573">
    <property type="entry name" value="RMP1_RBD"/>
    <property type="match status" value="1"/>
</dbReference>
<dbReference type="EMBL" id="GL385445">
    <property type="protein sequence ID" value="EJT68650.1"/>
    <property type="molecule type" value="Genomic_DNA"/>
</dbReference>
<feature type="compositionally biased region" description="Basic and acidic residues" evidence="1">
    <location>
        <begin position="209"/>
        <end position="228"/>
    </location>
</feature>
<dbReference type="GO" id="GO:0000294">
    <property type="term" value="P:nuclear-transcribed mRNA catabolic process, RNase MRP-dependent"/>
    <property type="evidence" value="ECO:0007669"/>
    <property type="project" value="TreeGrafter"/>
</dbReference>
<feature type="region of interest" description="Disordered" evidence="1">
    <location>
        <begin position="201"/>
        <end position="307"/>
    </location>
</feature>
<dbReference type="RefSeq" id="XP_009229960.1">
    <property type="nucleotide sequence ID" value="XM_009231696.1"/>
</dbReference>
<feature type="domain" description="RNase MRP protein 1 RNA binding" evidence="2">
    <location>
        <begin position="116"/>
        <end position="148"/>
    </location>
</feature>
<reference evidence="5" key="1">
    <citation type="submission" date="2010-07" db="EMBL/GenBank/DDBJ databases">
        <title>The genome sequence of Gaeumannomyces graminis var. tritici strain R3-111a-1.</title>
        <authorList>
            <consortium name="The Broad Institute Genome Sequencing Platform"/>
            <person name="Ma L.-J."/>
            <person name="Dead R."/>
            <person name="Young S."/>
            <person name="Zeng Q."/>
            <person name="Koehrsen M."/>
            <person name="Alvarado L."/>
            <person name="Berlin A."/>
            <person name="Chapman S.B."/>
            <person name="Chen Z."/>
            <person name="Freedman E."/>
            <person name="Gellesch M."/>
            <person name="Goldberg J."/>
            <person name="Griggs A."/>
            <person name="Gujja S."/>
            <person name="Heilman E.R."/>
            <person name="Heiman D."/>
            <person name="Hepburn T."/>
            <person name="Howarth C."/>
            <person name="Jen D."/>
            <person name="Larson L."/>
            <person name="Mehta T."/>
            <person name="Neiman D."/>
            <person name="Pearson M."/>
            <person name="Roberts A."/>
            <person name="Saif S."/>
            <person name="Shea T."/>
            <person name="Shenoy N."/>
            <person name="Sisk P."/>
            <person name="Stolte C."/>
            <person name="Sykes S."/>
            <person name="Walk T."/>
            <person name="White J."/>
            <person name="Yandava C."/>
            <person name="Haas B."/>
            <person name="Nusbaum C."/>
            <person name="Birren B."/>
        </authorList>
    </citation>
    <scope>NUCLEOTIDE SEQUENCE [LARGE SCALE GENOMIC DNA]</scope>
    <source>
        <strain evidence="5">R3-111a-1</strain>
    </source>
</reference>